<keyword evidence="2" id="KW-0645">Protease</keyword>
<dbReference type="InterPro" id="IPR029058">
    <property type="entry name" value="AB_hydrolase_fold"/>
</dbReference>
<dbReference type="InterPro" id="IPR050585">
    <property type="entry name" value="Xaa-Pro_dipeptidyl-ppase/CocE"/>
</dbReference>
<evidence type="ECO:0000259" key="1">
    <source>
        <dbReference type="Pfam" id="PF00326"/>
    </source>
</evidence>
<organism evidence="2">
    <name type="scientific">Nocardia globerula</name>
    <dbReference type="NCBI Taxonomy" id="1818"/>
    <lineage>
        <taxon>Bacteria</taxon>
        <taxon>Bacillati</taxon>
        <taxon>Actinomycetota</taxon>
        <taxon>Actinomycetes</taxon>
        <taxon>Mycobacteriales</taxon>
        <taxon>Nocardiaceae</taxon>
        <taxon>Nocardia</taxon>
    </lineage>
</organism>
<dbReference type="GO" id="GO:0004177">
    <property type="term" value="F:aminopeptidase activity"/>
    <property type="evidence" value="ECO:0007669"/>
    <property type="project" value="UniProtKB-KW"/>
</dbReference>
<protein>
    <submittedName>
        <fullName evidence="2">Dipeptidyl aminopeptidase/acylaminoacyl peptidase</fullName>
    </submittedName>
</protein>
<keyword evidence="2" id="KW-0031">Aminopeptidase</keyword>
<keyword evidence="2" id="KW-0378">Hydrolase</keyword>
<dbReference type="Gene3D" id="2.120.10.30">
    <property type="entry name" value="TolB, C-terminal domain"/>
    <property type="match status" value="1"/>
</dbReference>
<dbReference type="Pfam" id="PF00326">
    <property type="entry name" value="Peptidase_S9"/>
    <property type="match status" value="1"/>
</dbReference>
<dbReference type="GO" id="GO:0008236">
    <property type="term" value="F:serine-type peptidase activity"/>
    <property type="evidence" value="ECO:0007669"/>
    <property type="project" value="InterPro"/>
</dbReference>
<accession>A0A652YW53</accession>
<dbReference type="PANTHER" id="PTHR43056">
    <property type="entry name" value="PEPTIDASE S9 PROLYL OLIGOPEPTIDASE"/>
    <property type="match status" value="1"/>
</dbReference>
<dbReference type="PANTHER" id="PTHR43056:SF5">
    <property type="entry name" value="PEPTIDASE S9 PROLYL OLIGOPEPTIDASE CATALYTIC DOMAIN-CONTAINING PROTEIN"/>
    <property type="match status" value="1"/>
</dbReference>
<feature type="domain" description="Peptidase S9 prolyl oligopeptidase catalytic" evidence="1">
    <location>
        <begin position="455"/>
        <end position="658"/>
    </location>
</feature>
<dbReference type="SUPFAM" id="SSF69322">
    <property type="entry name" value="Tricorn protease domain 2"/>
    <property type="match status" value="1"/>
</dbReference>
<dbReference type="Gene3D" id="3.40.50.1820">
    <property type="entry name" value="alpha/beta hydrolase"/>
    <property type="match status" value="1"/>
</dbReference>
<name>A0A652YW53_NOCGL</name>
<dbReference type="EMBL" id="VNIQ01000001">
    <property type="protein sequence ID" value="TYQ07710.1"/>
    <property type="molecule type" value="Genomic_DNA"/>
</dbReference>
<dbReference type="AlphaFoldDB" id="A0A652YW53"/>
<sequence length="674" mass="72593">MIPPVRKWILPGTTEGAVCSVGLHVGWLILGRMTPTDVIAAPYGSWASPIDAADLANGGHPVEGGRYVGDEVWWAELRPTEGGRVAIRRLGLDDQPVDVLPAPWNARTRVHEYGGGAWTVTDAGRLVFSEFSDQRVYILEGLRPRALTPPTSSSVRYADLSIVGADVWAVRESHAPGGTITRDICAIPLDGSGEIRAIVGGSDFLAYPRPSPDGSKIAWIAWNHPQMPWDGTELRVADLVDGVAGPHRVLLGGTEESVLQPEWISGDELYVVSDRSGWWNIYRVGTDVAALCPVDADFGDALWQFGARWYEVLGNGKLLTVRTFGTDTLAVLDPETGDLRDIDVSGVTSIGLMQVRDDQLLIKSGGAKLATGLRELDLGTGALRDVRLSVDALPESAYLPEARTVVAHGYGREVHAFAYPPRNPRYRGQDGELPPYVAFVHGGPTAHIAPALNLVYAYFTSRGIGVVDVNYGGSTGYGREYRNRLRGQWGVVDVQDVITAVTGLAEQGLADPARLAIEGGSAGGWTVLAALTTSDVFACGASYYGVAELDGFVKETHDFESRYIDGLIGPLPESAALYAERAPLNNVDGLNCPVLLLQGLDDPIVPPSQAERFRDALVSKGIPHAYLAYEGESHGFRKQSTIISSRNAELSFYGQVLGFTPPGVPQLKLWTHEV</sequence>
<evidence type="ECO:0000313" key="2">
    <source>
        <dbReference type="EMBL" id="TYQ07710.1"/>
    </source>
</evidence>
<proteinExistence type="predicted"/>
<comment type="caution">
    <text evidence="2">The sequence shown here is derived from an EMBL/GenBank/DDBJ whole genome shotgun (WGS) entry which is preliminary data.</text>
</comment>
<gene>
    <name evidence="2" type="ORF">FNL38_10175</name>
</gene>
<dbReference type="SUPFAM" id="SSF53474">
    <property type="entry name" value="alpha/beta-Hydrolases"/>
    <property type="match status" value="1"/>
</dbReference>
<dbReference type="GO" id="GO:0006508">
    <property type="term" value="P:proteolysis"/>
    <property type="evidence" value="ECO:0007669"/>
    <property type="project" value="InterPro"/>
</dbReference>
<dbReference type="InterPro" id="IPR001375">
    <property type="entry name" value="Peptidase_S9_cat"/>
</dbReference>
<reference evidence="2" key="1">
    <citation type="submission" date="2019-07" db="EMBL/GenBank/DDBJ databases">
        <title>Genomic Encyclopedia of Type Strains, Phase IV (KMG-IV): sequencing the most valuable type-strain genomes for metagenomic binning, comparative biology and taxonomic classification.</title>
        <authorList>
            <person name="Goeker M."/>
        </authorList>
    </citation>
    <scope>NUCLEOTIDE SEQUENCE</scope>
    <source>
        <strain evidence="2">DSM 44596</strain>
    </source>
</reference>
<dbReference type="InterPro" id="IPR011042">
    <property type="entry name" value="6-blade_b-propeller_TolB-like"/>
</dbReference>